<evidence type="ECO:0000313" key="1">
    <source>
        <dbReference type="EMBL" id="CAG2212504.1"/>
    </source>
</evidence>
<organism evidence="1 2">
    <name type="scientific">Mytilus edulis</name>
    <name type="common">Blue mussel</name>
    <dbReference type="NCBI Taxonomy" id="6550"/>
    <lineage>
        <taxon>Eukaryota</taxon>
        <taxon>Metazoa</taxon>
        <taxon>Spiralia</taxon>
        <taxon>Lophotrochozoa</taxon>
        <taxon>Mollusca</taxon>
        <taxon>Bivalvia</taxon>
        <taxon>Autobranchia</taxon>
        <taxon>Pteriomorphia</taxon>
        <taxon>Mytilida</taxon>
        <taxon>Mytiloidea</taxon>
        <taxon>Mytilidae</taxon>
        <taxon>Mytilinae</taxon>
        <taxon>Mytilus</taxon>
    </lineage>
</organism>
<keyword evidence="2" id="KW-1185">Reference proteome</keyword>
<dbReference type="PANTHER" id="PTHR47331">
    <property type="entry name" value="PHD-TYPE DOMAIN-CONTAINING PROTEIN"/>
    <property type="match status" value="1"/>
</dbReference>
<proteinExistence type="predicted"/>
<reference evidence="1" key="1">
    <citation type="submission" date="2021-03" db="EMBL/GenBank/DDBJ databases">
        <authorList>
            <person name="Bekaert M."/>
        </authorList>
    </citation>
    <scope>NUCLEOTIDE SEQUENCE</scope>
</reference>
<comment type="caution">
    <text evidence="1">The sequence shown here is derived from an EMBL/GenBank/DDBJ whole genome shotgun (WGS) entry which is preliminary data.</text>
</comment>
<accession>A0A8S3RV97</accession>
<gene>
    <name evidence="1" type="ORF">MEDL_26490</name>
</gene>
<name>A0A8S3RV97_MYTED</name>
<dbReference type="Proteomes" id="UP000683360">
    <property type="component" value="Unassembled WGS sequence"/>
</dbReference>
<protein>
    <submittedName>
        <fullName evidence="1">Uncharacterized protein</fullName>
    </submittedName>
</protein>
<dbReference type="OrthoDB" id="10531388at2759"/>
<dbReference type="AlphaFoldDB" id="A0A8S3RV97"/>
<sequence length="304" mass="35523">METSERKRIRKLNKKGLILYEKTKDAWVKKLAKTWRRVETFFSQLAESASTLPLEQLKIMESDIVKLHTSYQSIFDDYIRLLQNGHRKPETIRNATACHFHRFQQLQNFSRYRQNRNDTGFVYDSGNTNCKKETTYSRNSNQNKTLISSKKTDLYPEASDNGPDKVCPIHKTNHSLNQCRLLKTKSLDDSRQMLKQNGICFRLCQSATQMKSSCNQQVKCGEYGDDVNVNKTYPQRDGRASIFKPCPNNLDLREKYRTEDDLELFQPNQHDYDKGSIFERTINDAKVGLSINDRESLKHMDNEI</sequence>
<dbReference type="EMBL" id="CAJPWZ010001300">
    <property type="protein sequence ID" value="CAG2212504.1"/>
    <property type="molecule type" value="Genomic_DNA"/>
</dbReference>
<evidence type="ECO:0000313" key="2">
    <source>
        <dbReference type="Proteomes" id="UP000683360"/>
    </source>
</evidence>